<protein>
    <submittedName>
        <fullName evidence="1">Uncharacterized protein</fullName>
    </submittedName>
</protein>
<dbReference type="EMBL" id="LXHE01000007">
    <property type="protein sequence ID" value="OAV01154.1"/>
    <property type="molecule type" value="Genomic_DNA"/>
</dbReference>
<evidence type="ECO:0000313" key="2">
    <source>
        <dbReference type="EMBL" id="OAV01154.1"/>
    </source>
</evidence>
<gene>
    <name evidence="2" type="ORF">AO382_0911</name>
    <name evidence="1" type="ORF">AO384_1139</name>
</gene>
<evidence type="ECO:0000313" key="1">
    <source>
        <dbReference type="EMBL" id="OAU96102.1"/>
    </source>
</evidence>
<dbReference type="AlphaFoldDB" id="A0A198ULI6"/>
<proteinExistence type="predicted"/>
<evidence type="ECO:0000313" key="3">
    <source>
        <dbReference type="Proteomes" id="UP000078228"/>
    </source>
</evidence>
<dbReference type="Proteomes" id="UP000078446">
    <property type="component" value="Unassembled WGS sequence"/>
</dbReference>
<reference evidence="3 4" key="1">
    <citation type="journal article" date="2016" name="Genome Biol. Evol.">
        <title>Comparative Genomic Analyses of the Moraxella catarrhalis Serosensitive and Seroresistant Lineages Demonstrate Their Independent Evolution.</title>
        <authorList>
            <person name="Earl J.P."/>
            <person name="de Vries S.P."/>
            <person name="Ahmed A."/>
            <person name="Powell E."/>
            <person name="Schultz M.P."/>
            <person name="Hermans P.W."/>
            <person name="Hill D.J."/>
            <person name="Zhou Z."/>
            <person name="Constantinidou C.I."/>
            <person name="Hu F.Z."/>
            <person name="Bootsma H.J."/>
            <person name="Ehrlich G.D."/>
        </authorList>
    </citation>
    <scope>NUCLEOTIDE SEQUENCE [LARGE SCALE GENOMIC DNA]</scope>
    <source>
        <strain evidence="1 3">Z7542</strain>
        <strain evidence="2 4">Z7574</strain>
    </source>
</reference>
<sequence>MMPSECHTLLQIQHFSWFWATFVLKSANFPVGSNNQVRSFAFFM</sequence>
<evidence type="ECO:0000313" key="4">
    <source>
        <dbReference type="Proteomes" id="UP000078446"/>
    </source>
</evidence>
<accession>A0A198ULI6</accession>
<organism evidence="1 3">
    <name type="scientific">Moraxella catarrhalis</name>
    <name type="common">Branhamella catarrhalis</name>
    <dbReference type="NCBI Taxonomy" id="480"/>
    <lineage>
        <taxon>Bacteria</taxon>
        <taxon>Pseudomonadati</taxon>
        <taxon>Pseudomonadota</taxon>
        <taxon>Gammaproteobacteria</taxon>
        <taxon>Moraxellales</taxon>
        <taxon>Moraxellaceae</taxon>
        <taxon>Moraxella</taxon>
    </lineage>
</organism>
<keyword evidence="3" id="KW-1185">Reference proteome</keyword>
<dbReference type="Proteomes" id="UP000078228">
    <property type="component" value="Unassembled WGS sequence"/>
</dbReference>
<dbReference type="EMBL" id="LXHC01000020">
    <property type="protein sequence ID" value="OAU96102.1"/>
    <property type="molecule type" value="Genomic_DNA"/>
</dbReference>
<name>A0A198ULI6_MORCA</name>
<dbReference type="PATRIC" id="fig|480.236.peg.1990"/>
<comment type="caution">
    <text evidence="1">The sequence shown here is derived from an EMBL/GenBank/DDBJ whole genome shotgun (WGS) entry which is preliminary data.</text>
</comment>